<dbReference type="Pfam" id="PF01535">
    <property type="entry name" value="PPR"/>
    <property type="match status" value="1"/>
</dbReference>
<gene>
    <name evidence="4" type="ORF">V6N11_009460</name>
</gene>
<accession>A0ABR2P5U4</accession>
<keyword evidence="5" id="KW-1185">Reference proteome</keyword>
<evidence type="ECO:0008006" key="6">
    <source>
        <dbReference type="Google" id="ProtNLM"/>
    </source>
</evidence>
<sequence length="150" mass="16976">MRELDLSPDLITCNTMINAYCKESKFEHALNLWDDMKSYGLMPNYITCNILIRGLCKAGEIDKALKVLNEMRVLGFSPTTVIHRFLLDASSRNGRVDDILLMHEHLVSVELELNQAVFNTLITVLCRLEGTPKAVSDLEDMTGRGFQLTQ</sequence>
<dbReference type="InterPro" id="IPR011990">
    <property type="entry name" value="TPR-like_helical_dom_sf"/>
</dbReference>
<evidence type="ECO:0000256" key="3">
    <source>
        <dbReference type="PROSITE-ProRule" id="PRU00708"/>
    </source>
</evidence>
<dbReference type="Gene3D" id="1.25.40.10">
    <property type="entry name" value="Tetratricopeptide repeat domain"/>
    <property type="match status" value="2"/>
</dbReference>
<feature type="repeat" description="PPR" evidence="3">
    <location>
        <begin position="44"/>
        <end position="78"/>
    </location>
</feature>
<comment type="caution">
    <text evidence="4">The sequence shown here is derived from an EMBL/GenBank/DDBJ whole genome shotgun (WGS) entry which is preliminary data.</text>
</comment>
<keyword evidence="2" id="KW-0677">Repeat</keyword>
<evidence type="ECO:0000313" key="4">
    <source>
        <dbReference type="EMBL" id="KAK8983671.1"/>
    </source>
</evidence>
<dbReference type="InterPro" id="IPR002885">
    <property type="entry name" value="PPR_rpt"/>
</dbReference>
<proteinExistence type="inferred from homology"/>
<evidence type="ECO:0000313" key="5">
    <source>
        <dbReference type="Proteomes" id="UP001396334"/>
    </source>
</evidence>
<comment type="similarity">
    <text evidence="1">Belongs to the PPR family. P subfamily.</text>
</comment>
<dbReference type="PANTHER" id="PTHR47447:SF28">
    <property type="entry name" value="PENTACOTRIPEPTIDE-REPEAT REGION OF PRORP DOMAIN-CONTAINING PROTEIN"/>
    <property type="match status" value="1"/>
</dbReference>
<dbReference type="PROSITE" id="PS51375">
    <property type="entry name" value="PPR"/>
    <property type="match status" value="2"/>
</dbReference>
<dbReference type="PANTHER" id="PTHR47447">
    <property type="entry name" value="OS03G0856100 PROTEIN"/>
    <property type="match status" value="1"/>
</dbReference>
<organism evidence="4 5">
    <name type="scientific">Hibiscus sabdariffa</name>
    <name type="common">roselle</name>
    <dbReference type="NCBI Taxonomy" id="183260"/>
    <lineage>
        <taxon>Eukaryota</taxon>
        <taxon>Viridiplantae</taxon>
        <taxon>Streptophyta</taxon>
        <taxon>Embryophyta</taxon>
        <taxon>Tracheophyta</taxon>
        <taxon>Spermatophyta</taxon>
        <taxon>Magnoliopsida</taxon>
        <taxon>eudicotyledons</taxon>
        <taxon>Gunneridae</taxon>
        <taxon>Pentapetalae</taxon>
        <taxon>rosids</taxon>
        <taxon>malvids</taxon>
        <taxon>Malvales</taxon>
        <taxon>Malvaceae</taxon>
        <taxon>Malvoideae</taxon>
        <taxon>Hibiscus</taxon>
    </lineage>
</organism>
<dbReference type="Proteomes" id="UP001396334">
    <property type="component" value="Unassembled WGS sequence"/>
</dbReference>
<name>A0ABR2P5U4_9ROSI</name>
<evidence type="ECO:0000256" key="1">
    <source>
        <dbReference type="ARBA" id="ARBA00007626"/>
    </source>
</evidence>
<dbReference type="NCBIfam" id="TIGR00756">
    <property type="entry name" value="PPR"/>
    <property type="match status" value="2"/>
</dbReference>
<dbReference type="EMBL" id="JBBPBN010000079">
    <property type="protein sequence ID" value="KAK8983671.1"/>
    <property type="molecule type" value="Genomic_DNA"/>
</dbReference>
<evidence type="ECO:0000256" key="2">
    <source>
        <dbReference type="ARBA" id="ARBA00022737"/>
    </source>
</evidence>
<feature type="repeat" description="PPR" evidence="3">
    <location>
        <begin position="9"/>
        <end position="43"/>
    </location>
</feature>
<reference evidence="4 5" key="1">
    <citation type="journal article" date="2024" name="G3 (Bethesda)">
        <title>Genome assembly of Hibiscus sabdariffa L. provides insights into metabolisms of medicinal natural products.</title>
        <authorList>
            <person name="Kim T."/>
        </authorList>
    </citation>
    <scope>NUCLEOTIDE SEQUENCE [LARGE SCALE GENOMIC DNA]</scope>
    <source>
        <strain evidence="4">TK-2024</strain>
        <tissue evidence="4">Old leaves</tissue>
    </source>
</reference>
<dbReference type="Pfam" id="PF13041">
    <property type="entry name" value="PPR_2"/>
    <property type="match status" value="1"/>
</dbReference>
<protein>
    <recommendedName>
        <fullName evidence="6">Pentatricopeptide repeat-containing protein</fullName>
    </recommendedName>
</protein>